<feature type="domain" description="C2H2-type" evidence="3">
    <location>
        <begin position="320"/>
        <end position="348"/>
    </location>
</feature>
<dbReference type="Pfam" id="PF12796">
    <property type="entry name" value="Ank_2"/>
    <property type="match status" value="1"/>
</dbReference>
<dbReference type="EMBL" id="MU001789">
    <property type="protein sequence ID" value="KAF2798222.1"/>
    <property type="molecule type" value="Genomic_DNA"/>
</dbReference>
<dbReference type="InterPro" id="IPR013087">
    <property type="entry name" value="Znf_C2H2_type"/>
</dbReference>
<dbReference type="Proteomes" id="UP000799757">
    <property type="component" value="Unassembled WGS sequence"/>
</dbReference>
<feature type="domain" description="C2H2-type" evidence="3">
    <location>
        <begin position="352"/>
        <end position="374"/>
    </location>
</feature>
<accession>A0A6A6XPD1</accession>
<dbReference type="InterPro" id="IPR036770">
    <property type="entry name" value="Ankyrin_rpt-contain_sf"/>
</dbReference>
<evidence type="ECO:0000256" key="1">
    <source>
        <dbReference type="PROSITE-ProRule" id="PRU00023"/>
    </source>
</evidence>
<dbReference type="SMART" id="SM00248">
    <property type="entry name" value="ANK"/>
    <property type="match status" value="2"/>
</dbReference>
<feature type="repeat" description="ANK" evidence="1">
    <location>
        <begin position="546"/>
        <end position="578"/>
    </location>
</feature>
<evidence type="ECO:0000259" key="3">
    <source>
        <dbReference type="SMART" id="SM00355"/>
    </source>
</evidence>
<dbReference type="SUPFAM" id="SSF48403">
    <property type="entry name" value="Ankyrin repeat"/>
    <property type="match status" value="1"/>
</dbReference>
<evidence type="ECO:0000313" key="5">
    <source>
        <dbReference type="Proteomes" id="UP000799757"/>
    </source>
</evidence>
<keyword evidence="1" id="KW-0040">ANK repeat</keyword>
<dbReference type="PROSITE" id="PS50088">
    <property type="entry name" value="ANK_REPEAT"/>
    <property type="match status" value="2"/>
</dbReference>
<dbReference type="Gene3D" id="1.25.40.20">
    <property type="entry name" value="Ankyrin repeat-containing domain"/>
    <property type="match status" value="1"/>
</dbReference>
<dbReference type="SMART" id="SM00355">
    <property type="entry name" value="ZnF_C2H2"/>
    <property type="match status" value="3"/>
</dbReference>
<dbReference type="InterPro" id="IPR058925">
    <property type="entry name" value="zf-C2H2_AcuF"/>
</dbReference>
<proteinExistence type="predicted"/>
<dbReference type="Pfam" id="PF26082">
    <property type="entry name" value="zf-C2H2_AcuF"/>
    <property type="match status" value="1"/>
</dbReference>
<dbReference type="OrthoDB" id="3800350at2759"/>
<feature type="region of interest" description="Disordered" evidence="2">
    <location>
        <begin position="505"/>
        <end position="527"/>
    </location>
</feature>
<keyword evidence="5" id="KW-1185">Reference proteome</keyword>
<gene>
    <name evidence="4" type="ORF">K505DRAFT_357751</name>
</gene>
<feature type="repeat" description="ANK" evidence="1">
    <location>
        <begin position="579"/>
        <end position="605"/>
    </location>
</feature>
<name>A0A6A6XPD1_9PLEO</name>
<sequence>MENCCTIRLEQVHLPELLEEYGRTMIWGDQTKADLPAGARGSLDDTLRHDDELKHLVQAILMRLRALLQYPSPKGSMIPMRDRITIRSAVLAPTRIRIRMIIANTNVRGSQRSVYKYIRSINSKPNTATLSDSDTLPLDVAFSSSDKSHIVEKVLQWRGLTKSGWCVEFEDEDVAPEGQSLTSDLVEDILWFCHRLARANTRRREQLQYWTDNPYDPKQDATNAARPATPDTAQVPAEQEIQELLSQETTLNPPDPILPREWPRSTAIGQGRSNYVPDPLKAVHENTTFPCPYCGMTLESSEMQNRQLWKHHVFRDLRPYVCTFENCQNAEKLYVSRHDWIYHEFQIHRREYACKECHTIHFNREEMSTHLQEHYGKSVLPTQSGVILDLCGRQVDVSDNEKDSCLLCGDELSLSELQGHLANHMEDIALFVLPNADEEEETKLSNVSVQVAKLESEDRTRDTTSKASSLGFSVAGIYGQTPAQFVNIITSEEVGYASKFSSWKTTDDDQMSASSTRTPSDSEEDGTAELEVSYAAQTGNEAKYSDGQMTLLQAAANGHMQMVKLLLDKGTDVNAQGGRFGSALQAASAGGYEQVVKLLLSKGAD</sequence>
<dbReference type="InterPro" id="IPR002110">
    <property type="entry name" value="Ankyrin_rpt"/>
</dbReference>
<evidence type="ECO:0000313" key="4">
    <source>
        <dbReference type="EMBL" id="KAF2798222.1"/>
    </source>
</evidence>
<reference evidence="4" key="1">
    <citation type="journal article" date="2020" name="Stud. Mycol.">
        <title>101 Dothideomycetes genomes: a test case for predicting lifestyles and emergence of pathogens.</title>
        <authorList>
            <person name="Haridas S."/>
            <person name="Albert R."/>
            <person name="Binder M."/>
            <person name="Bloem J."/>
            <person name="Labutti K."/>
            <person name="Salamov A."/>
            <person name="Andreopoulos B."/>
            <person name="Baker S."/>
            <person name="Barry K."/>
            <person name="Bills G."/>
            <person name="Bluhm B."/>
            <person name="Cannon C."/>
            <person name="Castanera R."/>
            <person name="Culley D."/>
            <person name="Daum C."/>
            <person name="Ezra D."/>
            <person name="Gonzalez J."/>
            <person name="Henrissat B."/>
            <person name="Kuo A."/>
            <person name="Liang C."/>
            <person name="Lipzen A."/>
            <person name="Lutzoni F."/>
            <person name="Magnuson J."/>
            <person name="Mondo S."/>
            <person name="Nolan M."/>
            <person name="Ohm R."/>
            <person name="Pangilinan J."/>
            <person name="Park H.-J."/>
            <person name="Ramirez L."/>
            <person name="Alfaro M."/>
            <person name="Sun H."/>
            <person name="Tritt A."/>
            <person name="Yoshinaga Y."/>
            <person name="Zwiers L.-H."/>
            <person name="Turgeon B."/>
            <person name="Goodwin S."/>
            <person name="Spatafora J."/>
            <person name="Crous P."/>
            <person name="Grigoriev I."/>
        </authorList>
    </citation>
    <scope>NUCLEOTIDE SEQUENCE</scope>
    <source>
        <strain evidence="4">CBS 109.77</strain>
    </source>
</reference>
<dbReference type="PANTHER" id="PTHR35391:SF7">
    <property type="entry name" value="C2H2-TYPE DOMAIN-CONTAINING PROTEIN"/>
    <property type="match status" value="1"/>
</dbReference>
<dbReference type="AlphaFoldDB" id="A0A6A6XPD1"/>
<dbReference type="PROSITE" id="PS50297">
    <property type="entry name" value="ANK_REP_REGION"/>
    <property type="match status" value="2"/>
</dbReference>
<feature type="non-terminal residue" evidence="4">
    <location>
        <position position="605"/>
    </location>
</feature>
<dbReference type="PANTHER" id="PTHR35391">
    <property type="entry name" value="C2H2-TYPE DOMAIN-CONTAINING PROTEIN-RELATED"/>
    <property type="match status" value="1"/>
</dbReference>
<protein>
    <recommendedName>
        <fullName evidence="3">C2H2-type domain-containing protein</fullName>
    </recommendedName>
</protein>
<organism evidence="4 5">
    <name type="scientific">Melanomma pulvis-pyrius CBS 109.77</name>
    <dbReference type="NCBI Taxonomy" id="1314802"/>
    <lineage>
        <taxon>Eukaryota</taxon>
        <taxon>Fungi</taxon>
        <taxon>Dikarya</taxon>
        <taxon>Ascomycota</taxon>
        <taxon>Pezizomycotina</taxon>
        <taxon>Dothideomycetes</taxon>
        <taxon>Pleosporomycetidae</taxon>
        <taxon>Pleosporales</taxon>
        <taxon>Melanommataceae</taxon>
        <taxon>Melanomma</taxon>
    </lineage>
</organism>
<feature type="domain" description="C2H2-type" evidence="3">
    <location>
        <begin position="289"/>
        <end position="311"/>
    </location>
</feature>
<evidence type="ECO:0000256" key="2">
    <source>
        <dbReference type="SAM" id="MobiDB-lite"/>
    </source>
</evidence>